<organism evidence="4 5">
    <name type="scientific">Linnemannia exigua</name>
    <dbReference type="NCBI Taxonomy" id="604196"/>
    <lineage>
        <taxon>Eukaryota</taxon>
        <taxon>Fungi</taxon>
        <taxon>Fungi incertae sedis</taxon>
        <taxon>Mucoromycota</taxon>
        <taxon>Mortierellomycotina</taxon>
        <taxon>Mortierellomycetes</taxon>
        <taxon>Mortierellales</taxon>
        <taxon>Mortierellaceae</taxon>
        <taxon>Linnemannia</taxon>
    </lineage>
</organism>
<dbReference type="InterPro" id="IPR036236">
    <property type="entry name" value="Znf_C2H2_sf"/>
</dbReference>
<dbReference type="SUPFAM" id="SSF57667">
    <property type="entry name" value="beta-beta-alpha zinc fingers"/>
    <property type="match status" value="1"/>
</dbReference>
<keyword evidence="1" id="KW-0862">Zinc</keyword>
<evidence type="ECO:0000256" key="1">
    <source>
        <dbReference type="PROSITE-ProRule" id="PRU00042"/>
    </source>
</evidence>
<sequence length="521" mass="56209">MRHSSPIKTRRRSQTLLAQKALLVAAASKKTTTTVASSSCMTKPKPLPFARLTTSKVPSSTGGGARSTATTTSPSSPLNPSGATPSSPKASGGYSALICQICKKEYANNSTLRRHLKIHAYASTSTATRKVCTPPPPPSGASESTTGGHNSALSSIPGSDTSNHLDVITMSSTLAAVNTHLISSFWPYRDLPAPSTIMNSATSMGQVHLQSHLAAAAAAAVGGVVTPGYNPGSDPTIKKPECVGCNKPFARRDTVILHIKNQKRKWDLLCAMLPALSTSSSGNSGNVDQGVGSGAVSDGDDDEDDDGGDDNGDDDDEVTMMNPNGRQQTQINARQRRTPGLTRTAMGTKLVESTQRKNVRQRRAHPFRVAEKLWQSTLQRKKIHFGAYKKPVSTTTTARSATASTQRLRGHKSRQSMYGGDDEYEGEEFVNHVQQQQQQNRGKGGDMDVEMMRVLIEEDNNDENENSEDGDGWPSQEALDGMDNQTKLNWMMKMAVEPPCWSERKVRLFGAYGMVEETVLQ</sequence>
<feature type="region of interest" description="Disordered" evidence="2">
    <location>
        <begin position="393"/>
        <end position="422"/>
    </location>
</feature>
<accession>A0AAD4DNK0</accession>
<dbReference type="Pfam" id="PF00096">
    <property type="entry name" value="zf-C2H2"/>
    <property type="match status" value="1"/>
</dbReference>
<dbReference type="PROSITE" id="PS00028">
    <property type="entry name" value="ZINC_FINGER_C2H2_1"/>
    <property type="match status" value="1"/>
</dbReference>
<comment type="caution">
    <text evidence="4">The sequence shown here is derived from an EMBL/GenBank/DDBJ whole genome shotgun (WGS) entry which is preliminary data.</text>
</comment>
<dbReference type="EMBL" id="JAAAIL010000011">
    <property type="protein sequence ID" value="KAG0281683.1"/>
    <property type="molecule type" value="Genomic_DNA"/>
</dbReference>
<protein>
    <recommendedName>
        <fullName evidence="3">C2H2-type domain-containing protein</fullName>
    </recommendedName>
</protein>
<feature type="domain" description="C2H2-type" evidence="3">
    <location>
        <begin position="97"/>
        <end position="124"/>
    </location>
</feature>
<dbReference type="InterPro" id="IPR013087">
    <property type="entry name" value="Znf_C2H2_type"/>
</dbReference>
<feature type="region of interest" description="Disordered" evidence="2">
    <location>
        <begin position="34"/>
        <end position="91"/>
    </location>
</feature>
<dbReference type="GO" id="GO:0008270">
    <property type="term" value="F:zinc ion binding"/>
    <property type="evidence" value="ECO:0007669"/>
    <property type="project" value="UniProtKB-KW"/>
</dbReference>
<evidence type="ECO:0000313" key="5">
    <source>
        <dbReference type="Proteomes" id="UP001194580"/>
    </source>
</evidence>
<keyword evidence="1" id="KW-0863">Zinc-finger</keyword>
<name>A0AAD4DNK0_9FUNG</name>
<evidence type="ECO:0000259" key="3">
    <source>
        <dbReference type="PROSITE" id="PS50157"/>
    </source>
</evidence>
<feature type="compositionally biased region" description="Low complexity" evidence="2">
    <location>
        <begin position="287"/>
        <end position="297"/>
    </location>
</feature>
<feature type="region of interest" description="Disordered" evidence="2">
    <location>
        <begin position="279"/>
        <end position="337"/>
    </location>
</feature>
<dbReference type="SMART" id="SM00355">
    <property type="entry name" value="ZnF_C2H2"/>
    <property type="match status" value="1"/>
</dbReference>
<feature type="compositionally biased region" description="Low complexity" evidence="2">
    <location>
        <begin position="393"/>
        <end position="405"/>
    </location>
</feature>
<dbReference type="PROSITE" id="PS50157">
    <property type="entry name" value="ZINC_FINGER_C2H2_2"/>
    <property type="match status" value="1"/>
</dbReference>
<feature type="compositionally biased region" description="Acidic residues" evidence="2">
    <location>
        <begin position="298"/>
        <end position="318"/>
    </location>
</feature>
<feature type="compositionally biased region" description="Acidic residues" evidence="2">
    <location>
        <begin position="460"/>
        <end position="471"/>
    </location>
</feature>
<keyword evidence="5" id="KW-1185">Reference proteome</keyword>
<feature type="compositionally biased region" description="Polar residues" evidence="2">
    <location>
        <begin position="141"/>
        <end position="156"/>
    </location>
</feature>
<proteinExistence type="predicted"/>
<dbReference type="Proteomes" id="UP001194580">
    <property type="component" value="Unassembled WGS sequence"/>
</dbReference>
<keyword evidence="1" id="KW-0479">Metal-binding</keyword>
<reference evidence="4" key="1">
    <citation type="journal article" date="2020" name="Fungal Divers.">
        <title>Resolving the Mortierellaceae phylogeny through synthesis of multi-gene phylogenetics and phylogenomics.</title>
        <authorList>
            <person name="Vandepol N."/>
            <person name="Liber J."/>
            <person name="Desiro A."/>
            <person name="Na H."/>
            <person name="Kennedy M."/>
            <person name="Barry K."/>
            <person name="Grigoriev I.V."/>
            <person name="Miller A.N."/>
            <person name="O'Donnell K."/>
            <person name="Stajich J.E."/>
            <person name="Bonito G."/>
        </authorList>
    </citation>
    <scope>NUCLEOTIDE SEQUENCE</scope>
    <source>
        <strain evidence="4">NRRL 28262</strain>
    </source>
</reference>
<feature type="compositionally biased region" description="Low complexity" evidence="2">
    <location>
        <begin position="66"/>
        <end position="82"/>
    </location>
</feature>
<feature type="region of interest" description="Disordered" evidence="2">
    <location>
        <begin position="126"/>
        <end position="156"/>
    </location>
</feature>
<dbReference type="AlphaFoldDB" id="A0AAD4DNK0"/>
<evidence type="ECO:0000313" key="4">
    <source>
        <dbReference type="EMBL" id="KAG0281683.1"/>
    </source>
</evidence>
<gene>
    <name evidence="4" type="ORF">BGZ95_000536</name>
</gene>
<feature type="region of interest" description="Disordered" evidence="2">
    <location>
        <begin position="460"/>
        <end position="480"/>
    </location>
</feature>
<feature type="compositionally biased region" description="Polar residues" evidence="2">
    <location>
        <begin position="321"/>
        <end position="333"/>
    </location>
</feature>
<evidence type="ECO:0000256" key="2">
    <source>
        <dbReference type="SAM" id="MobiDB-lite"/>
    </source>
</evidence>